<proteinExistence type="predicted"/>
<feature type="domain" description="Zinc finger DksA/TraR C4-type" evidence="6">
    <location>
        <begin position="86"/>
        <end position="121"/>
    </location>
</feature>
<organism evidence="7 8">
    <name type="scientific">Comamonas terrigena</name>
    <dbReference type="NCBI Taxonomy" id="32013"/>
    <lineage>
        <taxon>Bacteria</taxon>
        <taxon>Pseudomonadati</taxon>
        <taxon>Pseudomonadota</taxon>
        <taxon>Betaproteobacteria</taxon>
        <taxon>Burkholderiales</taxon>
        <taxon>Comamonadaceae</taxon>
        <taxon>Comamonas</taxon>
    </lineage>
</organism>
<keyword evidence="3" id="KW-0862">Zinc</keyword>
<dbReference type="GeneID" id="80800580"/>
<evidence type="ECO:0000259" key="6">
    <source>
        <dbReference type="Pfam" id="PF01258"/>
    </source>
</evidence>
<dbReference type="PANTHER" id="PTHR33823:SF4">
    <property type="entry name" value="GENERAL STRESS PROTEIN 16O"/>
    <property type="match status" value="1"/>
</dbReference>
<evidence type="ECO:0000256" key="1">
    <source>
        <dbReference type="ARBA" id="ARBA00022723"/>
    </source>
</evidence>
<dbReference type="RefSeq" id="WP_066539537.1">
    <property type="nucleotide sequence ID" value="NZ_DALZQJ010000002.1"/>
</dbReference>
<evidence type="ECO:0000313" key="8">
    <source>
        <dbReference type="Proteomes" id="UP000220246"/>
    </source>
</evidence>
<comment type="caution">
    <text evidence="7">The sequence shown here is derived from an EMBL/GenBank/DDBJ whole genome shotgun (WGS) entry which is preliminary data.</text>
</comment>
<keyword evidence="8" id="KW-1185">Reference proteome</keyword>
<feature type="zinc finger region" description="dksA C4-type" evidence="4">
    <location>
        <begin position="91"/>
        <end position="115"/>
    </location>
</feature>
<keyword evidence="1" id="KW-0479">Metal-binding</keyword>
<name>A0A2A7V0J7_COMTR</name>
<dbReference type="EMBL" id="PDEA01000001">
    <property type="protein sequence ID" value="PEH90951.1"/>
    <property type="molecule type" value="Genomic_DNA"/>
</dbReference>
<dbReference type="PANTHER" id="PTHR33823">
    <property type="entry name" value="RNA POLYMERASE-BINDING TRANSCRIPTION FACTOR DKSA-RELATED"/>
    <property type="match status" value="1"/>
</dbReference>
<feature type="compositionally biased region" description="Basic and acidic residues" evidence="5">
    <location>
        <begin position="37"/>
        <end position="57"/>
    </location>
</feature>
<protein>
    <submittedName>
        <fullName evidence="7">Conjugal transfer protein TraR</fullName>
    </submittedName>
</protein>
<keyword evidence="2" id="KW-0863">Zinc-finger</keyword>
<feature type="region of interest" description="Disordered" evidence="5">
    <location>
        <begin position="33"/>
        <end position="58"/>
    </location>
</feature>
<reference evidence="8" key="1">
    <citation type="submission" date="2017-09" db="EMBL/GenBank/DDBJ databases">
        <title>FDA dAtabase for Regulatory Grade micrObial Sequences (FDA-ARGOS): Supporting development and validation of Infectious Disease Dx tests.</title>
        <authorList>
            <person name="Minogue T."/>
            <person name="Wolcott M."/>
            <person name="Wasieloski L."/>
            <person name="Aguilar W."/>
            <person name="Moore D."/>
            <person name="Tallon L."/>
            <person name="Sadzewicz L."/>
            <person name="Ott S."/>
            <person name="Zhao X."/>
            <person name="Nagaraj S."/>
            <person name="Vavikolanu K."/>
            <person name="Aluvathingal J."/>
            <person name="Nadendla S."/>
            <person name="Sichtig H."/>
        </authorList>
    </citation>
    <scope>NUCLEOTIDE SEQUENCE [LARGE SCALE GENOMIC DNA]</scope>
    <source>
        <strain evidence="8">FDAARGOS_394</strain>
    </source>
</reference>
<gene>
    <name evidence="7" type="ORF">CRM82_08200</name>
</gene>
<evidence type="ECO:0000256" key="2">
    <source>
        <dbReference type="ARBA" id="ARBA00022771"/>
    </source>
</evidence>
<dbReference type="STRING" id="1219032.GCA_001515545_02960"/>
<dbReference type="InterPro" id="IPR037187">
    <property type="entry name" value="DnaK_N"/>
</dbReference>
<dbReference type="AlphaFoldDB" id="A0A2A7V0J7"/>
<accession>A0A2A7V0J7</accession>
<dbReference type="InterPro" id="IPR000962">
    <property type="entry name" value="Znf_DskA_TraR"/>
</dbReference>
<evidence type="ECO:0000313" key="7">
    <source>
        <dbReference type="EMBL" id="PEH90951.1"/>
    </source>
</evidence>
<dbReference type="SUPFAM" id="SSF109635">
    <property type="entry name" value="DnaK suppressor protein DksA, alpha-hairpin domain"/>
    <property type="match status" value="1"/>
</dbReference>
<evidence type="ECO:0000256" key="3">
    <source>
        <dbReference type="ARBA" id="ARBA00022833"/>
    </source>
</evidence>
<evidence type="ECO:0000256" key="4">
    <source>
        <dbReference type="PROSITE-ProRule" id="PRU00510"/>
    </source>
</evidence>
<dbReference type="Pfam" id="PF01258">
    <property type="entry name" value="zf-dskA_traR"/>
    <property type="match status" value="1"/>
</dbReference>
<dbReference type="GO" id="GO:0008270">
    <property type="term" value="F:zinc ion binding"/>
    <property type="evidence" value="ECO:0007669"/>
    <property type="project" value="UniProtKB-KW"/>
</dbReference>
<dbReference type="OrthoDB" id="9811543at2"/>
<dbReference type="Gene3D" id="1.20.120.910">
    <property type="entry name" value="DksA, coiled-coil domain"/>
    <property type="match status" value="1"/>
</dbReference>
<dbReference type="SUPFAM" id="SSF57716">
    <property type="entry name" value="Glucocorticoid receptor-like (DNA-binding domain)"/>
    <property type="match status" value="1"/>
</dbReference>
<dbReference type="PROSITE" id="PS51128">
    <property type="entry name" value="ZF_DKSA_2"/>
    <property type="match status" value="1"/>
</dbReference>
<evidence type="ECO:0000256" key="5">
    <source>
        <dbReference type="SAM" id="MobiDB-lite"/>
    </source>
</evidence>
<sequence length="121" mass="13442">MTILNATQREQLRATLEDRKEVLLQELEAVQHSHLRQAADPDDRVVDDPEEQAERLTGEVLSDAEARRDHDELVLVRAALARMAEGSYGLCIDCGKAIAVPRLLAHPAAARCIACQSQFEK</sequence>
<dbReference type="Proteomes" id="UP000220246">
    <property type="component" value="Unassembled WGS sequence"/>
</dbReference>